<evidence type="ECO:0000256" key="14">
    <source>
        <dbReference type="ARBA" id="ARBA00022840"/>
    </source>
</evidence>
<keyword evidence="8 21" id="KW-0812">Transmembrane</keyword>
<dbReference type="SUPFAM" id="SSF57850">
    <property type="entry name" value="RING/U-box"/>
    <property type="match status" value="1"/>
</dbReference>
<evidence type="ECO:0000256" key="12">
    <source>
        <dbReference type="ARBA" id="ARBA00022786"/>
    </source>
</evidence>
<comment type="subcellular location">
    <subcellularLocation>
        <location evidence="2">Membrane</location>
        <topology evidence="2">Multi-pass membrane protein</topology>
    </subcellularLocation>
</comment>
<dbReference type="Gene3D" id="3.40.50.720">
    <property type="entry name" value="NAD(P)-binding Rossmann-like Domain"/>
    <property type="match status" value="1"/>
</dbReference>
<evidence type="ECO:0000256" key="9">
    <source>
        <dbReference type="ARBA" id="ARBA00022723"/>
    </source>
</evidence>
<keyword evidence="6 19" id="KW-0436">Ligase</keyword>
<evidence type="ECO:0000256" key="2">
    <source>
        <dbReference type="ARBA" id="ARBA00004141"/>
    </source>
</evidence>
<comment type="similarity">
    <text evidence="4 19">Belongs to the ubiquitin-activating E1 family.</text>
</comment>
<dbReference type="Pfam" id="PF00899">
    <property type="entry name" value="ThiF"/>
    <property type="match status" value="2"/>
</dbReference>
<dbReference type="Gene3D" id="3.30.40.10">
    <property type="entry name" value="Zinc/RING finger domain, C3HC4 (zinc finger)"/>
    <property type="match status" value="1"/>
</dbReference>
<comment type="catalytic activity">
    <reaction evidence="1">
        <text>ATP + ubiquitin + [E1 ubiquitin-activating enzyme]-L-cysteine = AMP + diphosphate + S-ubiquitinyl-[E1 ubiquitin-activating enzyme]-L-cysteine.</text>
        <dbReference type="EC" id="6.2.1.45"/>
    </reaction>
</comment>
<feature type="region of interest" description="Disordered" evidence="20">
    <location>
        <begin position="51"/>
        <end position="127"/>
    </location>
</feature>
<dbReference type="FunFam" id="2.40.30.180:FF:000002">
    <property type="entry name" value="Ubiquitin-activating enzyme E1 2"/>
    <property type="match status" value="1"/>
</dbReference>
<dbReference type="GO" id="GO:0006974">
    <property type="term" value="P:DNA damage response"/>
    <property type="evidence" value="ECO:0007669"/>
    <property type="project" value="TreeGrafter"/>
</dbReference>
<name>A0A815BJM5_ADIRI</name>
<feature type="transmembrane region" description="Helical" evidence="21">
    <location>
        <begin position="1396"/>
        <end position="1418"/>
    </location>
</feature>
<dbReference type="InterPro" id="IPR057992">
    <property type="entry name" value="TPR_SYVN1_N"/>
</dbReference>
<dbReference type="PROSITE" id="PS00865">
    <property type="entry name" value="UBIQUITIN_ACTIVAT_2"/>
    <property type="match status" value="1"/>
</dbReference>
<dbReference type="GO" id="GO:0004839">
    <property type="term" value="F:ubiquitin activating enzyme activity"/>
    <property type="evidence" value="ECO:0007669"/>
    <property type="project" value="UniProtKB-EC"/>
</dbReference>
<evidence type="ECO:0000256" key="7">
    <source>
        <dbReference type="ARBA" id="ARBA00022679"/>
    </source>
</evidence>
<evidence type="ECO:0000313" key="25">
    <source>
        <dbReference type="Proteomes" id="UP000663852"/>
    </source>
</evidence>
<dbReference type="CDD" id="cd16455">
    <property type="entry name" value="RING-H2_AMFR"/>
    <property type="match status" value="1"/>
</dbReference>
<dbReference type="FunFam" id="3.10.290.60:FF:000001">
    <property type="entry name" value="Ubiquitin-activating enzyme E1 2"/>
    <property type="match status" value="1"/>
</dbReference>
<dbReference type="GO" id="GO:0005737">
    <property type="term" value="C:cytoplasm"/>
    <property type="evidence" value="ECO:0007669"/>
    <property type="project" value="TreeGrafter"/>
</dbReference>
<dbReference type="InterPro" id="IPR042449">
    <property type="entry name" value="Ub-E1_IAD_1"/>
</dbReference>
<evidence type="ECO:0000256" key="13">
    <source>
        <dbReference type="ARBA" id="ARBA00022833"/>
    </source>
</evidence>
<keyword evidence="12 19" id="KW-0833">Ubl conjugation pathway</keyword>
<dbReference type="InterPro" id="IPR000011">
    <property type="entry name" value="UBQ/SUMO-activ_enz_E1-like"/>
</dbReference>
<dbReference type="CDD" id="cd01491">
    <property type="entry name" value="Ube1_repeat1"/>
    <property type="match status" value="1"/>
</dbReference>
<dbReference type="Gene3D" id="3.50.50.80">
    <property type="entry name" value="Ubiquitin-activating enzyme E1, inactive adenylation domain, subdomain 1"/>
    <property type="match status" value="1"/>
</dbReference>
<dbReference type="InterPro" id="IPR003892">
    <property type="entry name" value="CUE"/>
</dbReference>
<dbReference type="PRINTS" id="PR01849">
    <property type="entry name" value="UBIQUITINACT"/>
</dbReference>
<dbReference type="SMART" id="SM00546">
    <property type="entry name" value="CUE"/>
    <property type="match status" value="1"/>
</dbReference>
<feature type="transmembrane region" description="Helical" evidence="21">
    <location>
        <begin position="1424"/>
        <end position="1450"/>
    </location>
</feature>
<evidence type="ECO:0000313" key="24">
    <source>
        <dbReference type="EMBL" id="CAF1268406.1"/>
    </source>
</evidence>
<dbReference type="Pfam" id="PF09358">
    <property type="entry name" value="E1_UFD"/>
    <property type="match status" value="1"/>
</dbReference>
<dbReference type="InterPro" id="IPR042302">
    <property type="entry name" value="E1_FCCH_sf"/>
</dbReference>
<keyword evidence="15 21" id="KW-1133">Transmembrane helix</keyword>
<evidence type="ECO:0000256" key="5">
    <source>
        <dbReference type="ARBA" id="ARBA00012990"/>
    </source>
</evidence>
<feature type="domain" description="RING-type" evidence="22">
    <location>
        <begin position="1557"/>
        <end position="1595"/>
    </location>
</feature>
<sequence>MSTTPQGSTTTQNETPLTSTTNTVPDQDYLLTDDNTDCRRSEAFDLPKSKKFRSSTSLISNGSETINMSSNGNNANLGEAMEHTNGSVNCNGNSENNSSQATQQTTTSNQMADGLQHQTSTTSSKTPEIDEGLYSRQLYVMGKEAMHQLANAHVLISGMRGLGVEIAKNIILGGAKAVIIHDCDKVDYADLSSQYYFSEKDIGQNRATVANKRLAELNSYVNVTCSSAPLDGTFLQENKINVFVLTDADFAEQVSLGDYCHSNGIKFIVANTKGLFGQIFCDFGKNFVVLDTNGENPLTQIVTEISHDESGAVFMSTDTRHGFEEGSYVTFHGVKGMTEVNDREFKIAVPSPFTFTIGDTRNFGVYESGGTVTEVKKPESVNFRSFSESLQEPEMLICDFSKMSMPANLHLAFQVLPRYQKQYNSLPKPWNDADAEKFYELVETLNKENRENPLTDELNKHWIKLFAKTCTGDLCPMQAVIGGIAAQEAMKAVTGKFMPIRQFFYFDAIECLPEDVFQPPTEAVTTTENKGSLRLPTKKSRYYSQEIVFGEDFQKALGETKYFVVGSGAIGCEMLKNFAMMGLGCGEGGHIYVTDMDSIEKSNLNRQFLFRSWDIGKMKSQVASEAVKHMNPSMNIRAYVDGVLPETENIYNDHFFERLDGVVNALDNVKARQYVDRRCVYYQKPLVDSGTLGTKASVQVVVPFLTESYSSTNDPPDPSVPMCTLRNFPNLIEHTIEWARDNFAGLFTIPAQQAEEFIRSGKEFAERTSKNHSEYDKNEIVDNVKRILGSERPKTFTDCIKWSRNLFEQQFHNTIAQLLYNFPREHVTSKGDRFWSGNKRCPHVLKFDANNKLHLDFIVAASNLLAYMYHIEGSRDRQAIAKEVVKILVPEFQPKSGVTIHENDEQLRADNERQKNMNAMRKGGQGANESEADLILARLPNRDDISHIKIRAHEFEKDDDTNFHMDYIAATANLRAENYEIQTADRSKIKRIAGNIIPAIATTTAMVTGLVCLEVYKFIQKHKKIESFRNGFVNLALPFFGFSEPVPPKRQKYLDKDFTLWDRFDVKGDMTLEELIEYFKREHKLVPNMISAGMSVIYSPHFMRKESKAQDMKRKISELFETVTRSKIPAHVCSLTLDMLCNDLEGNDRLFSSDICRLSKTSFDGYCCFDFYCTIAIYRCRTKEHDEYYHTSFPVPKYRIHSIMPINLRHSFNQIPLPSLPYYTLISSTLLVGHVFYLHQSIQSNVNNSLADTNITNHSILNANQTNVAIDSKPFSWNYIRTFMTTLFSQSLSLLIFVNVIYCFAALLARQLQRFVFGELRAVELQRIKDKFWNYTFYKFCFLFGVLGLENLHELILWISWFFILAFAFLFCQLIKDRFELFSTSITVSRQSLNRILCLLICLLCLCSGLFSLCYLVGFKHGGLSIFMFMLAESLLLTLDTSYLILKYALLQQRTNEYRSQILYYLEFSFDISALVIDICYHLQMLFYHHTFMSMSSLIFFMQLKPLFNELTQRLKRHRSYRLAMTRMEKKYPLLTKHDLEEKARKQNCLSSSEEICAICWEKFDKARCLPCGHLFHQNCLRSWLEQDASCPICRLSLQDDTNAVASRTASINHDLPITTDQRRGRNHLFRFDGHRYSSWLPSFSIMINHNFPFRFGRARLTGVQLTSMAQSIQHVFPQMPFEVILANLQQTQSMDATIDNIVERRIQFEPQQEQEDDDEENEDENAPTSELDVSSGIPLETTESNYRNLLLNSLETIEDNADSFVWPLDPSLPFEHRKQLLISHMRRQYLARDRRLQLSSNKCDQ</sequence>
<evidence type="ECO:0000256" key="20">
    <source>
        <dbReference type="SAM" id="MobiDB-lite"/>
    </source>
</evidence>
<evidence type="ECO:0000256" key="21">
    <source>
        <dbReference type="SAM" id="Phobius"/>
    </source>
</evidence>
<dbReference type="Proteomes" id="UP000663852">
    <property type="component" value="Unassembled WGS sequence"/>
</dbReference>
<dbReference type="Gene3D" id="3.40.50.12550">
    <property type="entry name" value="Ubiquitin-activating enzyme E1, inactive adenylation domain, subdomain 2"/>
    <property type="match status" value="1"/>
</dbReference>
<dbReference type="InterPro" id="IPR035985">
    <property type="entry name" value="Ubiquitin-activating_enz"/>
</dbReference>
<dbReference type="InterPro" id="IPR038252">
    <property type="entry name" value="UBA_E1_C_sf"/>
</dbReference>
<keyword evidence="10 19" id="KW-0547">Nucleotide-binding</keyword>
<dbReference type="Pfam" id="PF02845">
    <property type="entry name" value="CUE"/>
    <property type="match status" value="1"/>
</dbReference>
<dbReference type="InterPro" id="IPR013083">
    <property type="entry name" value="Znf_RING/FYVE/PHD"/>
</dbReference>
<evidence type="ECO:0000256" key="18">
    <source>
        <dbReference type="PROSITE-ProRule" id="PRU10132"/>
    </source>
</evidence>
<dbReference type="EC" id="6.2.1.45" evidence="5"/>
<dbReference type="SUPFAM" id="SSF69572">
    <property type="entry name" value="Activating enzymes of the ubiquitin-like proteins"/>
    <property type="match status" value="2"/>
</dbReference>
<evidence type="ECO:0000256" key="8">
    <source>
        <dbReference type="ARBA" id="ARBA00022692"/>
    </source>
</evidence>
<keyword evidence="13" id="KW-0862">Zinc</keyword>
<dbReference type="EMBL" id="CAJNOJ010000191">
    <property type="protein sequence ID" value="CAF1268406.1"/>
    <property type="molecule type" value="Genomic_DNA"/>
</dbReference>
<dbReference type="Pfam" id="PF25563">
    <property type="entry name" value="TPR_SYVN1_N"/>
    <property type="match status" value="1"/>
</dbReference>
<protein>
    <recommendedName>
        <fullName evidence="5">E1 ubiquitin-activating enzyme</fullName>
        <ecNumber evidence="5">6.2.1.45</ecNumber>
    </recommendedName>
</protein>
<feature type="transmembrane region" description="Helical" evidence="21">
    <location>
        <begin position="1355"/>
        <end position="1375"/>
    </location>
</feature>
<evidence type="ECO:0000256" key="6">
    <source>
        <dbReference type="ARBA" id="ARBA00022598"/>
    </source>
</evidence>
<dbReference type="Pfam" id="PF10585">
    <property type="entry name" value="UBA_E1_SCCH"/>
    <property type="match status" value="1"/>
</dbReference>
<dbReference type="InterPro" id="IPR018075">
    <property type="entry name" value="UBQ-activ_enz_E1"/>
</dbReference>
<feature type="compositionally biased region" description="Low complexity" evidence="20">
    <location>
        <begin position="93"/>
        <end position="110"/>
    </location>
</feature>
<dbReference type="SMART" id="SM00985">
    <property type="entry name" value="UBA_e1_C"/>
    <property type="match status" value="1"/>
</dbReference>
<dbReference type="PROSITE" id="PS51140">
    <property type="entry name" value="CUE"/>
    <property type="match status" value="1"/>
</dbReference>
<feature type="compositionally biased region" description="Polar residues" evidence="20">
    <location>
        <begin position="116"/>
        <end position="126"/>
    </location>
</feature>
<dbReference type="FunFam" id="3.40.50.720:FF:000015">
    <property type="entry name" value="Ubiquitin-activating enzyme E1 1"/>
    <property type="match status" value="1"/>
</dbReference>
<dbReference type="Gene3D" id="2.40.30.180">
    <property type="entry name" value="Ubiquitin-activating enzyme E1, FCCH domain"/>
    <property type="match status" value="1"/>
</dbReference>
<dbReference type="Gene3D" id="1.10.8.10">
    <property type="entry name" value="DNA helicase RuvA subunit, C-terminal domain"/>
    <property type="match status" value="1"/>
</dbReference>
<dbReference type="NCBIfam" id="TIGR01408">
    <property type="entry name" value="Ube1"/>
    <property type="match status" value="1"/>
</dbReference>
<dbReference type="GO" id="GO:0005524">
    <property type="term" value="F:ATP binding"/>
    <property type="evidence" value="ECO:0007669"/>
    <property type="project" value="UniProtKB-KW"/>
</dbReference>
<dbReference type="SMART" id="SM00184">
    <property type="entry name" value="RING"/>
    <property type="match status" value="1"/>
</dbReference>
<feature type="transmembrane region" description="Helical" evidence="21">
    <location>
        <begin position="1462"/>
        <end position="1484"/>
    </location>
</feature>
<evidence type="ECO:0000256" key="16">
    <source>
        <dbReference type="ARBA" id="ARBA00023136"/>
    </source>
</evidence>
<evidence type="ECO:0000256" key="19">
    <source>
        <dbReference type="RuleBase" id="RU000519"/>
    </source>
</evidence>
<dbReference type="InterPro" id="IPR042063">
    <property type="entry name" value="Ubi_acti_E1_SCCH"/>
</dbReference>
<dbReference type="InterPro" id="IPR019572">
    <property type="entry name" value="UBA_E1_SCCH"/>
</dbReference>
<feature type="transmembrane region" description="Helical" evidence="21">
    <location>
        <begin position="1332"/>
        <end position="1349"/>
    </location>
</feature>
<feature type="domain" description="CUE" evidence="23">
    <location>
        <begin position="1665"/>
        <end position="1707"/>
    </location>
</feature>
<evidence type="ECO:0000256" key="15">
    <source>
        <dbReference type="ARBA" id="ARBA00022989"/>
    </source>
</evidence>
<evidence type="ECO:0000256" key="11">
    <source>
        <dbReference type="ARBA" id="ARBA00022771"/>
    </source>
</evidence>
<dbReference type="PANTHER" id="PTHR10953">
    <property type="entry name" value="UBIQUITIN-ACTIVATING ENZYME E1"/>
    <property type="match status" value="1"/>
</dbReference>
<feature type="compositionally biased region" description="Acidic residues" evidence="20">
    <location>
        <begin position="1713"/>
        <end position="1726"/>
    </location>
</feature>
<dbReference type="FunFam" id="3.50.50.80:FF:000002">
    <property type="entry name" value="SUMO-activating enzyme subunit 2"/>
    <property type="match status" value="1"/>
</dbReference>
<feature type="compositionally biased region" description="Polar residues" evidence="20">
    <location>
        <begin position="1"/>
        <end position="25"/>
    </location>
</feature>
<keyword evidence="7" id="KW-0808">Transferase</keyword>
<dbReference type="PANTHER" id="PTHR10953:SF4">
    <property type="entry name" value="UBIQUITIN-ACTIVATING ENZYME E1 C-TERMINAL DOMAIN-CONTAINING PROTEIN"/>
    <property type="match status" value="1"/>
</dbReference>
<comment type="caution">
    <text evidence="24">The sequence shown here is derived from an EMBL/GenBank/DDBJ whole genome shotgun (WGS) entry which is preliminary data.</text>
</comment>
<dbReference type="InterPro" id="IPR001841">
    <property type="entry name" value="Znf_RING"/>
</dbReference>
<evidence type="ECO:0000256" key="10">
    <source>
        <dbReference type="ARBA" id="ARBA00022741"/>
    </source>
</evidence>
<dbReference type="GO" id="GO:0005634">
    <property type="term" value="C:nucleus"/>
    <property type="evidence" value="ECO:0007669"/>
    <property type="project" value="TreeGrafter"/>
</dbReference>
<dbReference type="GO" id="GO:0008270">
    <property type="term" value="F:zinc ion binding"/>
    <property type="evidence" value="ECO:0007669"/>
    <property type="project" value="UniProtKB-KW"/>
</dbReference>
<dbReference type="PROSITE" id="PS50089">
    <property type="entry name" value="ZF_RING_2"/>
    <property type="match status" value="1"/>
</dbReference>
<dbReference type="InterPro" id="IPR033127">
    <property type="entry name" value="UBQ-activ_enz_E1_Cys_AS"/>
</dbReference>
<evidence type="ECO:0000259" key="22">
    <source>
        <dbReference type="PROSITE" id="PS50089"/>
    </source>
</evidence>
<evidence type="ECO:0000259" key="23">
    <source>
        <dbReference type="PROSITE" id="PS51140"/>
    </source>
</evidence>
<dbReference type="Gene3D" id="3.10.290.60">
    <property type="entry name" value="Ubiquitin-activating enzyme E1, UFD domain"/>
    <property type="match status" value="1"/>
</dbReference>
<feature type="transmembrane region" description="Helical" evidence="21">
    <location>
        <begin position="1292"/>
        <end position="1312"/>
    </location>
</feature>
<dbReference type="Gene3D" id="1.10.10.2660">
    <property type="entry name" value="Ubiquitin-activating enzyme E1, SCCH domain"/>
    <property type="match status" value="1"/>
</dbReference>
<evidence type="ECO:0000256" key="1">
    <source>
        <dbReference type="ARBA" id="ARBA00000488"/>
    </source>
</evidence>
<dbReference type="FunFam" id="3.50.50.80:FF:000001">
    <property type="entry name" value="ubiquitin-like modifier-activating enzyme 1"/>
    <property type="match status" value="1"/>
</dbReference>
<accession>A0A815BJM5</accession>
<keyword evidence="9" id="KW-0479">Metal-binding</keyword>
<keyword evidence="14 19" id="KW-0067">ATP-binding</keyword>
<feature type="compositionally biased region" description="Polar residues" evidence="20">
    <location>
        <begin position="54"/>
        <end position="76"/>
    </location>
</feature>
<dbReference type="GO" id="GO:0043130">
    <property type="term" value="F:ubiquitin binding"/>
    <property type="evidence" value="ECO:0007669"/>
    <property type="project" value="InterPro"/>
</dbReference>
<dbReference type="OrthoDB" id="10252231at2759"/>
<reference evidence="24" key="1">
    <citation type="submission" date="2021-02" db="EMBL/GenBank/DDBJ databases">
        <authorList>
            <person name="Nowell W R."/>
        </authorList>
    </citation>
    <scope>NUCLEOTIDE SEQUENCE</scope>
</reference>
<dbReference type="UniPathway" id="UPA00143"/>
<dbReference type="InterPro" id="IPR000594">
    <property type="entry name" value="ThiF_NAD_FAD-bd"/>
</dbReference>
<feature type="active site" description="Glycyl thioester intermediate" evidence="18">
    <location>
        <position position="723"/>
    </location>
</feature>
<dbReference type="CDD" id="cd01490">
    <property type="entry name" value="Ube1_repeat2"/>
    <property type="match status" value="1"/>
</dbReference>
<dbReference type="GO" id="GO:0006511">
    <property type="term" value="P:ubiquitin-dependent protein catabolic process"/>
    <property type="evidence" value="ECO:0007669"/>
    <property type="project" value="TreeGrafter"/>
</dbReference>
<dbReference type="InterPro" id="IPR018965">
    <property type="entry name" value="Ub-activating_enz_E1_C"/>
</dbReference>
<evidence type="ECO:0000256" key="4">
    <source>
        <dbReference type="ARBA" id="ARBA00005673"/>
    </source>
</evidence>
<dbReference type="InterPro" id="IPR045886">
    <property type="entry name" value="ThiF/MoeB/HesA"/>
</dbReference>
<organism evidence="24 25">
    <name type="scientific">Adineta ricciae</name>
    <name type="common">Rotifer</name>
    <dbReference type="NCBI Taxonomy" id="249248"/>
    <lineage>
        <taxon>Eukaryota</taxon>
        <taxon>Metazoa</taxon>
        <taxon>Spiralia</taxon>
        <taxon>Gnathifera</taxon>
        <taxon>Rotifera</taxon>
        <taxon>Eurotatoria</taxon>
        <taxon>Bdelloidea</taxon>
        <taxon>Adinetida</taxon>
        <taxon>Adinetidae</taxon>
        <taxon>Adineta</taxon>
    </lineage>
</organism>
<evidence type="ECO:0000256" key="17">
    <source>
        <dbReference type="PROSITE-ProRule" id="PRU00175"/>
    </source>
</evidence>
<gene>
    <name evidence="24" type="ORF">EDS130_LOCUS28895</name>
</gene>
<proteinExistence type="inferred from homology"/>
<keyword evidence="16 21" id="KW-0472">Membrane</keyword>
<keyword evidence="11 17" id="KW-0863">Zinc-finger</keyword>
<evidence type="ECO:0000256" key="3">
    <source>
        <dbReference type="ARBA" id="ARBA00004906"/>
    </source>
</evidence>
<feature type="region of interest" description="Disordered" evidence="20">
    <location>
        <begin position="1"/>
        <end position="33"/>
    </location>
</feature>
<feature type="region of interest" description="Disordered" evidence="20">
    <location>
        <begin position="1711"/>
        <end position="1739"/>
    </location>
</feature>
<dbReference type="Pfam" id="PF13639">
    <property type="entry name" value="zf-RING_2"/>
    <property type="match status" value="1"/>
</dbReference>
<comment type="pathway">
    <text evidence="3">Protein modification; protein ubiquitination.</text>
</comment>